<dbReference type="Proteomes" id="UP001597118">
    <property type="component" value="Unassembled WGS sequence"/>
</dbReference>
<dbReference type="PRINTS" id="PR00412">
    <property type="entry name" value="EPOXHYDRLASE"/>
</dbReference>
<keyword evidence="3 5" id="KW-0378">Hydrolase</keyword>
<dbReference type="InterPro" id="IPR016292">
    <property type="entry name" value="Epoxide_hydrolase"/>
</dbReference>
<evidence type="ECO:0000256" key="2">
    <source>
        <dbReference type="ARBA" id="ARBA00022797"/>
    </source>
</evidence>
<name>A0ABW4IBS8_9SPHI</name>
<dbReference type="GO" id="GO:0016787">
    <property type="term" value="F:hydrolase activity"/>
    <property type="evidence" value="ECO:0007669"/>
    <property type="project" value="UniProtKB-KW"/>
</dbReference>
<comment type="caution">
    <text evidence="5">The sequence shown here is derived from an EMBL/GenBank/DDBJ whole genome shotgun (WGS) entry which is preliminary data.</text>
</comment>
<feature type="domain" description="Epoxide hydrolase N-terminal" evidence="4">
    <location>
        <begin position="3"/>
        <end position="107"/>
    </location>
</feature>
<dbReference type="EMBL" id="JBHUDG010000004">
    <property type="protein sequence ID" value="MFD1629469.1"/>
    <property type="molecule type" value="Genomic_DNA"/>
</dbReference>
<evidence type="ECO:0000313" key="6">
    <source>
        <dbReference type="Proteomes" id="UP001597118"/>
    </source>
</evidence>
<dbReference type="InterPro" id="IPR010497">
    <property type="entry name" value="Epoxide_hydro_N"/>
</dbReference>
<evidence type="ECO:0000313" key="5">
    <source>
        <dbReference type="EMBL" id="MFD1629469.1"/>
    </source>
</evidence>
<dbReference type="PANTHER" id="PTHR21661:SF35">
    <property type="entry name" value="EPOXIDE HYDROLASE"/>
    <property type="match status" value="1"/>
</dbReference>
<sequence length="384" mass="44054">MIVQNFNIDISNEPIHDLSVRLKNTRWTSGKESLKWEYGTNQAYLKDFVSYWIEEYDWKKQEKQLNSYPQFKCTIDDVDIHFFHIKGKGENPTPIILTHGWPDSFIRYQKIIPILTDPTRFGRNSNDSFDVIIPSVPGFGFSTLSHSKGINNADIADLWKKLMTEALGYEKFGALGGDVGSGVTRYLAYKYPEHLIGIHLTDAGIIRDIVFADNHQNLSTEEKQYKQTALQWISQEGGYMSIQSTKPQTLSYGLSDSPVGLSAWILEKFYSWSDCNGNLENRFNKDELLNNIMIYWLSNSIGTSNHLYYENTHSLPKIGKITVPSGMALFSKDVLLPPKKWVETNLNVIHWTDIPEGGHFTAMEAPDLFADDVIKFYHNFRTNR</sequence>
<evidence type="ECO:0000256" key="3">
    <source>
        <dbReference type="ARBA" id="ARBA00022801"/>
    </source>
</evidence>
<evidence type="ECO:0000259" key="4">
    <source>
        <dbReference type="Pfam" id="PF06441"/>
    </source>
</evidence>
<accession>A0ABW4IBS8</accession>
<gene>
    <name evidence="5" type="ORF">ACFSAH_06230</name>
</gene>
<dbReference type="RefSeq" id="WP_379661847.1">
    <property type="nucleotide sequence ID" value="NZ_JBHUDG010000004.1"/>
</dbReference>
<proteinExistence type="inferred from homology"/>
<dbReference type="PANTHER" id="PTHR21661">
    <property type="entry name" value="EPOXIDE HYDROLASE 1-RELATED"/>
    <property type="match status" value="1"/>
</dbReference>
<dbReference type="Pfam" id="PF06441">
    <property type="entry name" value="EHN"/>
    <property type="match status" value="1"/>
</dbReference>
<dbReference type="PIRSF" id="PIRSF001112">
    <property type="entry name" value="Epoxide_hydrolase"/>
    <property type="match status" value="1"/>
</dbReference>
<keyword evidence="2" id="KW-0058">Aromatic hydrocarbons catabolism</keyword>
<organism evidence="5 6">
    <name type="scientific">Pseudopedobacter beijingensis</name>
    <dbReference type="NCBI Taxonomy" id="1207056"/>
    <lineage>
        <taxon>Bacteria</taxon>
        <taxon>Pseudomonadati</taxon>
        <taxon>Bacteroidota</taxon>
        <taxon>Sphingobacteriia</taxon>
        <taxon>Sphingobacteriales</taxon>
        <taxon>Sphingobacteriaceae</taxon>
        <taxon>Pseudopedobacter</taxon>
    </lineage>
</organism>
<dbReference type="InterPro" id="IPR000639">
    <property type="entry name" value="Epox_hydrolase-like"/>
</dbReference>
<evidence type="ECO:0000256" key="1">
    <source>
        <dbReference type="ARBA" id="ARBA00010088"/>
    </source>
</evidence>
<dbReference type="SUPFAM" id="SSF53474">
    <property type="entry name" value="alpha/beta-Hydrolases"/>
    <property type="match status" value="1"/>
</dbReference>
<dbReference type="InterPro" id="IPR029058">
    <property type="entry name" value="AB_hydrolase_fold"/>
</dbReference>
<dbReference type="EC" id="3.-.-.-" evidence="5"/>
<comment type="similarity">
    <text evidence="1">Belongs to the peptidase S33 family.</text>
</comment>
<keyword evidence="6" id="KW-1185">Reference proteome</keyword>
<protein>
    <submittedName>
        <fullName evidence="5">Epoxide hydrolase family protein</fullName>
        <ecNumber evidence="5">3.-.-.-</ecNumber>
    </submittedName>
</protein>
<dbReference type="Gene3D" id="3.40.50.1820">
    <property type="entry name" value="alpha/beta hydrolase"/>
    <property type="match status" value="1"/>
</dbReference>
<reference evidence="6" key="1">
    <citation type="journal article" date="2019" name="Int. J. Syst. Evol. Microbiol.">
        <title>The Global Catalogue of Microorganisms (GCM) 10K type strain sequencing project: providing services to taxonomists for standard genome sequencing and annotation.</title>
        <authorList>
            <consortium name="The Broad Institute Genomics Platform"/>
            <consortium name="The Broad Institute Genome Sequencing Center for Infectious Disease"/>
            <person name="Wu L."/>
            <person name="Ma J."/>
        </authorList>
    </citation>
    <scope>NUCLEOTIDE SEQUENCE [LARGE SCALE GENOMIC DNA]</scope>
    <source>
        <strain evidence="6">CCUG 53762</strain>
    </source>
</reference>